<proteinExistence type="predicted"/>
<comment type="caution">
    <text evidence="4">The sequence shown here is derived from an EMBL/GenBank/DDBJ whole genome shotgun (WGS) entry which is preliminary data.</text>
</comment>
<dbReference type="EMBL" id="MARB01000007">
    <property type="protein sequence ID" value="ODJ88089.1"/>
    <property type="molecule type" value="Genomic_DNA"/>
</dbReference>
<accession>A0A7Z1AGH5</accession>
<evidence type="ECO:0000313" key="4">
    <source>
        <dbReference type="EMBL" id="ODJ88089.1"/>
    </source>
</evidence>
<dbReference type="GO" id="GO:0016787">
    <property type="term" value="F:hydrolase activity"/>
    <property type="evidence" value="ECO:0007669"/>
    <property type="project" value="UniProtKB-KW"/>
</dbReference>
<dbReference type="Gene3D" id="3.90.79.10">
    <property type="entry name" value="Nucleoside Triphosphate Pyrophosphohydrolase"/>
    <property type="match status" value="1"/>
</dbReference>
<name>A0A7Z1AGH5_9GAMM</name>
<keyword evidence="5" id="KW-1185">Reference proteome</keyword>
<evidence type="ECO:0000256" key="2">
    <source>
        <dbReference type="ARBA" id="ARBA00022801"/>
    </source>
</evidence>
<comment type="cofactor">
    <cofactor evidence="1">
        <name>Mg(2+)</name>
        <dbReference type="ChEBI" id="CHEBI:18420"/>
    </cofactor>
</comment>
<reference evidence="4 5" key="1">
    <citation type="submission" date="2016-06" db="EMBL/GenBank/DDBJ databases">
        <title>Genome sequence of endosymbiont of Candidatus Endolucinida thiodiazotropha.</title>
        <authorList>
            <person name="Poehlein A."/>
            <person name="Koenig S."/>
            <person name="Heiden S.E."/>
            <person name="Thuermer A."/>
            <person name="Voget S."/>
            <person name="Daniel R."/>
            <person name="Markert S."/>
            <person name="Gros O."/>
            <person name="Schweder T."/>
        </authorList>
    </citation>
    <scope>NUCLEOTIDE SEQUENCE [LARGE SCALE GENOMIC DNA]</scope>
    <source>
        <strain evidence="4 5">COS</strain>
    </source>
</reference>
<keyword evidence="2" id="KW-0378">Hydrolase</keyword>
<protein>
    <recommendedName>
        <fullName evidence="3">Nudix hydrolase domain-containing protein</fullName>
    </recommendedName>
</protein>
<dbReference type="SUPFAM" id="SSF55811">
    <property type="entry name" value="Nudix"/>
    <property type="match status" value="1"/>
</dbReference>
<gene>
    <name evidence="4" type="ORF">CODIS_15000</name>
</gene>
<dbReference type="Pfam" id="PF00293">
    <property type="entry name" value="NUDIX"/>
    <property type="match status" value="1"/>
</dbReference>
<dbReference type="InterPro" id="IPR015797">
    <property type="entry name" value="NUDIX_hydrolase-like_dom_sf"/>
</dbReference>
<dbReference type="PROSITE" id="PS51462">
    <property type="entry name" value="NUDIX"/>
    <property type="match status" value="1"/>
</dbReference>
<evidence type="ECO:0000256" key="1">
    <source>
        <dbReference type="ARBA" id="ARBA00001946"/>
    </source>
</evidence>
<dbReference type="PANTHER" id="PTHR43046">
    <property type="entry name" value="GDP-MANNOSE MANNOSYL HYDROLASE"/>
    <property type="match status" value="1"/>
</dbReference>
<evidence type="ECO:0000313" key="5">
    <source>
        <dbReference type="Proteomes" id="UP000094769"/>
    </source>
</evidence>
<dbReference type="InterPro" id="IPR000086">
    <property type="entry name" value="NUDIX_hydrolase_dom"/>
</dbReference>
<sequence>MNDQPQKKGLEPNIRNAVRAVIVRDHAVLMQKKWAQQRGTWYTLPGGGQDVHETLVQALVRECEEEIGATVEIESLLAIADFYKQRDTAYPSVRHLVEFLFGCSLPASYQPASGHHPDKHQIDVVWVPFADILNHEIFPKGLAPHLPGLAQATTPTYLGVID</sequence>
<organism evidence="4 5">
    <name type="scientific">Candidatus Thiodiazotropha endolucinida</name>
    <dbReference type="NCBI Taxonomy" id="1655433"/>
    <lineage>
        <taxon>Bacteria</taxon>
        <taxon>Pseudomonadati</taxon>
        <taxon>Pseudomonadota</taxon>
        <taxon>Gammaproteobacteria</taxon>
        <taxon>Chromatiales</taxon>
        <taxon>Sedimenticolaceae</taxon>
        <taxon>Candidatus Thiodiazotropha</taxon>
    </lineage>
</organism>
<dbReference type="OrthoDB" id="542521at2"/>
<evidence type="ECO:0000259" key="3">
    <source>
        <dbReference type="PROSITE" id="PS51462"/>
    </source>
</evidence>
<dbReference type="RefSeq" id="WP_069123019.1">
    <property type="nucleotide sequence ID" value="NZ_MARB01000007.1"/>
</dbReference>
<feature type="domain" description="Nudix hydrolase" evidence="3">
    <location>
        <begin position="13"/>
        <end position="151"/>
    </location>
</feature>
<dbReference type="PANTHER" id="PTHR43046:SF14">
    <property type="entry name" value="MUTT_NUDIX FAMILY PROTEIN"/>
    <property type="match status" value="1"/>
</dbReference>
<dbReference type="AlphaFoldDB" id="A0A7Z1AGH5"/>
<dbReference type="Proteomes" id="UP000094769">
    <property type="component" value="Unassembled WGS sequence"/>
</dbReference>